<evidence type="ECO:0000313" key="6">
    <source>
        <dbReference type="EMBL" id="KAL0405580.1"/>
    </source>
</evidence>
<reference evidence="6" key="2">
    <citation type="journal article" date="2024" name="Plant">
        <title>Genomic evolution and insights into agronomic trait innovations of Sesamum species.</title>
        <authorList>
            <person name="Miao H."/>
            <person name="Wang L."/>
            <person name="Qu L."/>
            <person name="Liu H."/>
            <person name="Sun Y."/>
            <person name="Le M."/>
            <person name="Wang Q."/>
            <person name="Wei S."/>
            <person name="Zheng Y."/>
            <person name="Lin W."/>
            <person name="Duan Y."/>
            <person name="Cao H."/>
            <person name="Xiong S."/>
            <person name="Wang X."/>
            <person name="Wei L."/>
            <person name="Li C."/>
            <person name="Ma Q."/>
            <person name="Ju M."/>
            <person name="Zhao R."/>
            <person name="Li G."/>
            <person name="Mu C."/>
            <person name="Tian Q."/>
            <person name="Mei H."/>
            <person name="Zhang T."/>
            <person name="Gao T."/>
            <person name="Zhang H."/>
        </authorList>
    </citation>
    <scope>NUCLEOTIDE SEQUENCE</scope>
    <source>
        <strain evidence="6">KEN1</strain>
    </source>
</reference>
<keyword evidence="1" id="KW-0479">Metal-binding</keyword>
<dbReference type="Pfam" id="PF04434">
    <property type="entry name" value="SWIM"/>
    <property type="match status" value="1"/>
</dbReference>
<evidence type="ECO:0000256" key="2">
    <source>
        <dbReference type="ARBA" id="ARBA00022771"/>
    </source>
</evidence>
<reference evidence="6" key="1">
    <citation type="submission" date="2020-06" db="EMBL/GenBank/DDBJ databases">
        <authorList>
            <person name="Li T."/>
            <person name="Hu X."/>
            <person name="Zhang T."/>
            <person name="Song X."/>
            <person name="Zhang H."/>
            <person name="Dai N."/>
            <person name="Sheng W."/>
            <person name="Hou X."/>
            <person name="Wei L."/>
        </authorList>
    </citation>
    <scope>NUCLEOTIDE SEQUENCE</scope>
    <source>
        <strain evidence="6">KEN1</strain>
        <tissue evidence="6">Leaf</tissue>
    </source>
</reference>
<proteinExistence type="predicted"/>
<feature type="domain" description="SWIM-type" evidence="5">
    <location>
        <begin position="58"/>
        <end position="90"/>
    </location>
</feature>
<dbReference type="GO" id="GO:0008270">
    <property type="term" value="F:zinc ion binding"/>
    <property type="evidence" value="ECO:0007669"/>
    <property type="project" value="UniProtKB-KW"/>
</dbReference>
<name>A0AAW2TKU8_9LAMI</name>
<evidence type="ECO:0000256" key="1">
    <source>
        <dbReference type="ARBA" id="ARBA00022723"/>
    </source>
</evidence>
<evidence type="ECO:0000259" key="5">
    <source>
        <dbReference type="PROSITE" id="PS50966"/>
    </source>
</evidence>
<evidence type="ECO:0000256" key="4">
    <source>
        <dbReference type="PROSITE-ProRule" id="PRU00325"/>
    </source>
</evidence>
<dbReference type="PANTHER" id="PTHR31973">
    <property type="entry name" value="POLYPROTEIN, PUTATIVE-RELATED"/>
    <property type="match status" value="1"/>
</dbReference>
<gene>
    <name evidence="6" type="ORF">Slati_3871900</name>
</gene>
<dbReference type="EMBL" id="JACGWN010000014">
    <property type="protein sequence ID" value="KAL0405580.1"/>
    <property type="molecule type" value="Genomic_DNA"/>
</dbReference>
<sequence length="106" mass="12316">MRHDSRGPLCHSALCAINNYGPNIQKVTEELKKKSMEYIAHWNGHDQFEIEGCYDDKHTLNLTKQICSCRKWQLIGIPCAHAVSAIFFMGFKPDDYMDECYRRLCS</sequence>
<comment type="caution">
    <text evidence="6">The sequence shown here is derived from an EMBL/GenBank/DDBJ whole genome shotgun (WGS) entry which is preliminary data.</text>
</comment>
<organism evidence="6">
    <name type="scientific">Sesamum latifolium</name>
    <dbReference type="NCBI Taxonomy" id="2727402"/>
    <lineage>
        <taxon>Eukaryota</taxon>
        <taxon>Viridiplantae</taxon>
        <taxon>Streptophyta</taxon>
        <taxon>Embryophyta</taxon>
        <taxon>Tracheophyta</taxon>
        <taxon>Spermatophyta</taxon>
        <taxon>Magnoliopsida</taxon>
        <taxon>eudicotyledons</taxon>
        <taxon>Gunneridae</taxon>
        <taxon>Pentapetalae</taxon>
        <taxon>asterids</taxon>
        <taxon>lamiids</taxon>
        <taxon>Lamiales</taxon>
        <taxon>Pedaliaceae</taxon>
        <taxon>Sesamum</taxon>
    </lineage>
</organism>
<keyword evidence="2 4" id="KW-0863">Zinc-finger</keyword>
<evidence type="ECO:0000256" key="3">
    <source>
        <dbReference type="ARBA" id="ARBA00022833"/>
    </source>
</evidence>
<dbReference type="AlphaFoldDB" id="A0AAW2TKU8"/>
<dbReference type="PANTHER" id="PTHR31973:SF189">
    <property type="entry name" value="TRANSPOSASE, MUDR, PLANT, MULE TRANSPOSASE DOMAIN PROTEIN-RELATED"/>
    <property type="match status" value="1"/>
</dbReference>
<keyword evidence="3" id="KW-0862">Zinc</keyword>
<dbReference type="InterPro" id="IPR006564">
    <property type="entry name" value="Znf_PMZ"/>
</dbReference>
<dbReference type="InterPro" id="IPR007527">
    <property type="entry name" value="Znf_SWIM"/>
</dbReference>
<dbReference type="PROSITE" id="PS50966">
    <property type="entry name" value="ZF_SWIM"/>
    <property type="match status" value="1"/>
</dbReference>
<protein>
    <recommendedName>
        <fullName evidence="5">SWIM-type domain-containing protein</fullName>
    </recommendedName>
</protein>
<accession>A0AAW2TKU8</accession>
<dbReference type="SMART" id="SM00575">
    <property type="entry name" value="ZnF_PMZ"/>
    <property type="match status" value="1"/>
</dbReference>